<dbReference type="InterPro" id="IPR007433">
    <property type="entry name" value="DUF481"/>
</dbReference>
<protein>
    <submittedName>
        <fullName evidence="1">Membrane protein</fullName>
    </submittedName>
</protein>
<dbReference type="AlphaFoldDB" id="A0A0H0XPA2"/>
<gene>
    <name evidence="1" type="ORF">AAV99_08850</name>
</gene>
<accession>A0A0H0XPA2</accession>
<keyword evidence="2" id="KW-1185">Reference proteome</keyword>
<dbReference type="PATRIC" id="fig|874156.12.peg.1816"/>
<proteinExistence type="predicted"/>
<name>A0A0H0XPA2_9SPHN</name>
<reference evidence="1 2" key="1">
    <citation type="submission" date="2015-04" db="EMBL/GenBank/DDBJ databases">
        <title>The draft genome sequence of Erythrobacter marinus HWDM-33.</title>
        <authorList>
            <person name="Zhuang L."/>
            <person name="Liu Y."/>
            <person name="Shao Z."/>
        </authorList>
    </citation>
    <scope>NUCLEOTIDE SEQUENCE [LARGE SCALE GENOMIC DNA]</scope>
    <source>
        <strain evidence="1 2">HWDM-33</strain>
    </source>
</reference>
<evidence type="ECO:0000313" key="1">
    <source>
        <dbReference type="EMBL" id="KLI63806.1"/>
    </source>
</evidence>
<sequence length="324" mass="34491">MLLWTAPAAAQDEAVAEAAPAAGPEDLQDESLPDAARAMIDAAIAGGDADAVEAVVAAARTAFPEGSGQIDTIWQSYRAEQAEVAAVQAAAEVEAIRNAGLFDNWSGQGQIGGFQSSGNSDEFGVTAALEAKREGIDWEHRLRLSGDFRRTDGVTSREQILARYEPRFQINDRLFSYGLIQFDRNVQQGFSARYAASGGLGYRLVDTDTMDLSIKAGPAYRVTEFVEGGSSSRIAGLLGVDFDWRLTDSIKLTQDANSTVETGGEALLIVDGSNTSLNAVTGIEATLIGSLRARASWSIEYDSNPPAGSVSTDTITRFTLIYGF</sequence>
<dbReference type="EMBL" id="LBHU01000002">
    <property type="protein sequence ID" value="KLI63806.1"/>
    <property type="molecule type" value="Genomic_DNA"/>
</dbReference>
<comment type="caution">
    <text evidence="1">The sequence shown here is derived from an EMBL/GenBank/DDBJ whole genome shotgun (WGS) entry which is preliminary data.</text>
</comment>
<dbReference type="Pfam" id="PF04338">
    <property type="entry name" value="DUF481"/>
    <property type="match status" value="1"/>
</dbReference>
<evidence type="ECO:0000313" key="2">
    <source>
        <dbReference type="Proteomes" id="UP000053455"/>
    </source>
</evidence>
<dbReference type="Proteomes" id="UP000053455">
    <property type="component" value="Unassembled WGS sequence"/>
</dbReference>
<dbReference type="STRING" id="874156.GCA_001021555_01548"/>
<organism evidence="1 2">
    <name type="scientific">Aurantiacibacter marinus</name>
    <dbReference type="NCBI Taxonomy" id="874156"/>
    <lineage>
        <taxon>Bacteria</taxon>
        <taxon>Pseudomonadati</taxon>
        <taxon>Pseudomonadota</taxon>
        <taxon>Alphaproteobacteria</taxon>
        <taxon>Sphingomonadales</taxon>
        <taxon>Erythrobacteraceae</taxon>
        <taxon>Aurantiacibacter</taxon>
    </lineage>
</organism>